<sequence length="116" mass="13150">MKNVQIVDGAVNATFSIFQATDSEFALIFPAEGQDLEVVEDFVERVGERTAGETLTPVWSRPIHKRDAQGIHGTLYYDYKNKANRLPASRREIDRLPGQINEAQRALYAKLREEEA</sequence>
<name>A0A239KAK0_9BACT</name>
<dbReference type="Proteomes" id="UP000198356">
    <property type="component" value="Unassembled WGS sequence"/>
</dbReference>
<dbReference type="RefSeq" id="WP_089409029.1">
    <property type="nucleotide sequence ID" value="NZ_FZOU01000004.1"/>
</dbReference>
<proteinExistence type="predicted"/>
<evidence type="ECO:0000313" key="2">
    <source>
        <dbReference type="Proteomes" id="UP000198356"/>
    </source>
</evidence>
<evidence type="ECO:0000313" key="1">
    <source>
        <dbReference type="EMBL" id="SNT14990.1"/>
    </source>
</evidence>
<dbReference type="AlphaFoldDB" id="A0A239KAK0"/>
<keyword evidence="2" id="KW-1185">Reference proteome</keyword>
<reference evidence="1 2" key="1">
    <citation type="submission" date="2017-06" db="EMBL/GenBank/DDBJ databases">
        <authorList>
            <person name="Kim H.J."/>
            <person name="Triplett B.A."/>
        </authorList>
    </citation>
    <scope>NUCLEOTIDE SEQUENCE [LARGE SCALE GENOMIC DNA]</scope>
    <source>
        <strain evidence="1 2">DSM 18704</strain>
    </source>
</reference>
<organism evidence="1 2">
    <name type="scientific">Granulicella rosea</name>
    <dbReference type="NCBI Taxonomy" id="474952"/>
    <lineage>
        <taxon>Bacteria</taxon>
        <taxon>Pseudomonadati</taxon>
        <taxon>Acidobacteriota</taxon>
        <taxon>Terriglobia</taxon>
        <taxon>Terriglobales</taxon>
        <taxon>Acidobacteriaceae</taxon>
        <taxon>Granulicella</taxon>
    </lineage>
</organism>
<gene>
    <name evidence="1" type="ORF">SAMN05421770_104402</name>
</gene>
<protein>
    <submittedName>
        <fullName evidence="1">Uncharacterized protein</fullName>
    </submittedName>
</protein>
<accession>A0A239KAK0</accession>
<dbReference type="EMBL" id="FZOU01000004">
    <property type="protein sequence ID" value="SNT14990.1"/>
    <property type="molecule type" value="Genomic_DNA"/>
</dbReference>
<dbReference type="OrthoDB" id="2990299at2"/>